<dbReference type="OrthoDB" id="6400170at2"/>
<feature type="domain" description="HTH marR-type" evidence="4">
    <location>
        <begin position="30"/>
        <end position="163"/>
    </location>
</feature>
<dbReference type="Gene3D" id="1.10.10.10">
    <property type="entry name" value="Winged helix-like DNA-binding domain superfamily/Winged helix DNA-binding domain"/>
    <property type="match status" value="1"/>
</dbReference>
<dbReference type="PRINTS" id="PR00598">
    <property type="entry name" value="HTHMARR"/>
</dbReference>
<name>A0A1H8VGI0_9FIRM</name>
<evidence type="ECO:0000256" key="3">
    <source>
        <dbReference type="ARBA" id="ARBA00023163"/>
    </source>
</evidence>
<sequence length="173" mass="19675">MIEFDLLDIPARKTLQELSRKKPELDVLSLESMLKFLRTAYEMHNTIYGVLEKYGLSKGKFTALIIMYSEGQAGMNPSEIAEKAGVSRAAITGLLSRLERDGLIERQNDLHDGRMTTVRLSSKGVKLMDKVLPIHFLHSAEVMSELSEQNHIQLEILLQKMKEGIFLANEKDW</sequence>
<dbReference type="PANTHER" id="PTHR42756:SF1">
    <property type="entry name" value="TRANSCRIPTIONAL REPRESSOR OF EMRAB OPERON"/>
    <property type="match status" value="1"/>
</dbReference>
<dbReference type="InterPro" id="IPR036390">
    <property type="entry name" value="WH_DNA-bd_sf"/>
</dbReference>
<dbReference type="AlphaFoldDB" id="A0A1H8VGI0"/>
<organism evidence="5 6">
    <name type="scientific">Propionispora vibrioides</name>
    <dbReference type="NCBI Taxonomy" id="112903"/>
    <lineage>
        <taxon>Bacteria</taxon>
        <taxon>Bacillati</taxon>
        <taxon>Bacillota</taxon>
        <taxon>Negativicutes</taxon>
        <taxon>Selenomonadales</taxon>
        <taxon>Sporomusaceae</taxon>
        <taxon>Propionispora</taxon>
    </lineage>
</organism>
<dbReference type="PROSITE" id="PS50995">
    <property type="entry name" value="HTH_MARR_2"/>
    <property type="match status" value="1"/>
</dbReference>
<evidence type="ECO:0000313" key="5">
    <source>
        <dbReference type="EMBL" id="SEP14511.1"/>
    </source>
</evidence>
<dbReference type="PROSITE" id="PS01117">
    <property type="entry name" value="HTH_MARR_1"/>
    <property type="match status" value="1"/>
</dbReference>
<protein>
    <submittedName>
        <fullName evidence="5">DNA-binding transcriptional regulator, MarR family</fullName>
    </submittedName>
</protein>
<dbReference type="InterPro" id="IPR011991">
    <property type="entry name" value="ArsR-like_HTH"/>
</dbReference>
<evidence type="ECO:0000256" key="2">
    <source>
        <dbReference type="ARBA" id="ARBA00023125"/>
    </source>
</evidence>
<keyword evidence="1" id="KW-0805">Transcription regulation</keyword>
<keyword evidence="6" id="KW-1185">Reference proteome</keyword>
<dbReference type="Pfam" id="PF01047">
    <property type="entry name" value="MarR"/>
    <property type="match status" value="1"/>
</dbReference>
<keyword evidence="2 5" id="KW-0238">DNA-binding</keyword>
<reference evidence="5 6" key="1">
    <citation type="submission" date="2016-10" db="EMBL/GenBank/DDBJ databases">
        <authorList>
            <person name="de Groot N.N."/>
        </authorList>
    </citation>
    <scope>NUCLEOTIDE SEQUENCE [LARGE SCALE GENOMIC DNA]</scope>
    <source>
        <strain evidence="5 6">DSM 13305</strain>
    </source>
</reference>
<gene>
    <name evidence="5" type="ORF">SAMN04490178_11179</name>
</gene>
<dbReference type="InterPro" id="IPR000835">
    <property type="entry name" value="HTH_MarR-typ"/>
</dbReference>
<dbReference type="InterPro" id="IPR036388">
    <property type="entry name" value="WH-like_DNA-bd_sf"/>
</dbReference>
<proteinExistence type="predicted"/>
<evidence type="ECO:0000313" key="6">
    <source>
        <dbReference type="Proteomes" id="UP000198847"/>
    </source>
</evidence>
<dbReference type="SUPFAM" id="SSF46785">
    <property type="entry name" value="Winged helix' DNA-binding domain"/>
    <property type="match status" value="1"/>
</dbReference>
<dbReference type="GO" id="GO:0003700">
    <property type="term" value="F:DNA-binding transcription factor activity"/>
    <property type="evidence" value="ECO:0007669"/>
    <property type="project" value="InterPro"/>
</dbReference>
<evidence type="ECO:0000259" key="4">
    <source>
        <dbReference type="PROSITE" id="PS50995"/>
    </source>
</evidence>
<dbReference type="CDD" id="cd00090">
    <property type="entry name" value="HTH_ARSR"/>
    <property type="match status" value="1"/>
</dbReference>
<dbReference type="InterPro" id="IPR023187">
    <property type="entry name" value="Tscrpt_reg_MarR-type_CS"/>
</dbReference>
<dbReference type="SMART" id="SM00347">
    <property type="entry name" value="HTH_MARR"/>
    <property type="match status" value="1"/>
</dbReference>
<dbReference type="RefSeq" id="WP_091746880.1">
    <property type="nucleotide sequence ID" value="NZ_FODY01000011.1"/>
</dbReference>
<keyword evidence="3" id="KW-0804">Transcription</keyword>
<dbReference type="EMBL" id="FODY01000011">
    <property type="protein sequence ID" value="SEP14511.1"/>
    <property type="molecule type" value="Genomic_DNA"/>
</dbReference>
<evidence type="ECO:0000256" key="1">
    <source>
        <dbReference type="ARBA" id="ARBA00023015"/>
    </source>
</evidence>
<accession>A0A1H8VGI0</accession>
<dbReference type="PANTHER" id="PTHR42756">
    <property type="entry name" value="TRANSCRIPTIONAL REGULATOR, MARR"/>
    <property type="match status" value="1"/>
</dbReference>
<dbReference type="Proteomes" id="UP000198847">
    <property type="component" value="Unassembled WGS sequence"/>
</dbReference>
<dbReference type="STRING" id="112903.SAMN04490178_11179"/>
<dbReference type="GO" id="GO:0003677">
    <property type="term" value="F:DNA binding"/>
    <property type="evidence" value="ECO:0007669"/>
    <property type="project" value="UniProtKB-KW"/>
</dbReference>